<name>A0A0C2X1Q1_SERVB</name>
<accession>A0A0C2X1Q1</accession>
<dbReference type="GO" id="GO:0004843">
    <property type="term" value="F:cysteine-type deubiquitinase activity"/>
    <property type="evidence" value="ECO:0007669"/>
    <property type="project" value="UniProtKB-EC"/>
</dbReference>
<dbReference type="EMBL" id="KN824280">
    <property type="protein sequence ID" value="KIM32183.1"/>
    <property type="molecule type" value="Genomic_DNA"/>
</dbReference>
<comment type="catalytic activity">
    <reaction evidence="1">
        <text>Thiol-dependent hydrolysis of ester, thioester, amide, peptide and isopeptide bonds formed by the C-terminal Gly of ubiquitin (a 76-residue protein attached to proteins as an intracellular targeting signal).</text>
        <dbReference type="EC" id="3.4.19.12"/>
    </reaction>
</comment>
<evidence type="ECO:0000256" key="5">
    <source>
        <dbReference type="ARBA" id="ARBA00022801"/>
    </source>
</evidence>
<evidence type="ECO:0000313" key="10">
    <source>
        <dbReference type="EMBL" id="KIM32183.1"/>
    </source>
</evidence>
<dbReference type="InterPro" id="IPR025305">
    <property type="entry name" value="UCH_repeat_domain"/>
</dbReference>
<dbReference type="InterPro" id="IPR044635">
    <property type="entry name" value="UBP14-like"/>
</dbReference>
<feature type="compositionally biased region" description="Polar residues" evidence="8">
    <location>
        <begin position="867"/>
        <end position="880"/>
    </location>
</feature>
<feature type="region of interest" description="Disordered" evidence="8">
    <location>
        <begin position="1"/>
        <end position="37"/>
    </location>
</feature>
<dbReference type="AlphaFoldDB" id="A0A0C2X1Q1"/>
<feature type="compositionally biased region" description="Basic and acidic residues" evidence="8">
    <location>
        <begin position="825"/>
        <end position="847"/>
    </location>
</feature>
<dbReference type="GO" id="GO:0070628">
    <property type="term" value="F:proteasome binding"/>
    <property type="evidence" value="ECO:0007669"/>
    <property type="project" value="TreeGrafter"/>
</dbReference>
<dbReference type="GO" id="GO:0043161">
    <property type="term" value="P:proteasome-mediated ubiquitin-dependent protein catabolic process"/>
    <property type="evidence" value="ECO:0007669"/>
    <property type="project" value="InterPro"/>
</dbReference>
<reference evidence="11" key="2">
    <citation type="submission" date="2015-01" db="EMBL/GenBank/DDBJ databases">
        <title>Evolutionary Origins and Diversification of the Mycorrhizal Mutualists.</title>
        <authorList>
            <consortium name="DOE Joint Genome Institute"/>
            <consortium name="Mycorrhizal Genomics Consortium"/>
            <person name="Kohler A."/>
            <person name="Kuo A."/>
            <person name="Nagy L.G."/>
            <person name="Floudas D."/>
            <person name="Copeland A."/>
            <person name="Barry K.W."/>
            <person name="Cichocki N."/>
            <person name="Veneault-Fourrey C."/>
            <person name="LaButti K."/>
            <person name="Lindquist E.A."/>
            <person name="Lipzen A."/>
            <person name="Lundell T."/>
            <person name="Morin E."/>
            <person name="Murat C."/>
            <person name="Riley R."/>
            <person name="Ohm R."/>
            <person name="Sun H."/>
            <person name="Tunlid A."/>
            <person name="Henrissat B."/>
            <person name="Grigoriev I.V."/>
            <person name="Hibbett D.S."/>
            <person name="Martin F."/>
        </authorList>
    </citation>
    <scope>NUCLEOTIDE SEQUENCE [LARGE SCALE GENOMIC DNA]</scope>
    <source>
        <strain evidence="11">MAFF 305830</strain>
    </source>
</reference>
<dbReference type="STRING" id="933852.A0A0C2X1Q1"/>
<organism evidence="10 11">
    <name type="scientific">Serendipita vermifera MAFF 305830</name>
    <dbReference type="NCBI Taxonomy" id="933852"/>
    <lineage>
        <taxon>Eukaryota</taxon>
        <taxon>Fungi</taxon>
        <taxon>Dikarya</taxon>
        <taxon>Basidiomycota</taxon>
        <taxon>Agaricomycotina</taxon>
        <taxon>Agaricomycetes</taxon>
        <taxon>Sebacinales</taxon>
        <taxon>Serendipitaceae</taxon>
        <taxon>Serendipita</taxon>
    </lineage>
</organism>
<feature type="region of interest" description="Disordered" evidence="8">
    <location>
        <begin position="733"/>
        <end position="916"/>
    </location>
</feature>
<dbReference type="Proteomes" id="UP000054097">
    <property type="component" value="Unassembled WGS sequence"/>
</dbReference>
<feature type="compositionally biased region" description="Polar residues" evidence="8">
    <location>
        <begin position="777"/>
        <end position="793"/>
    </location>
</feature>
<dbReference type="GO" id="GO:0061136">
    <property type="term" value="P:regulation of proteasomal protein catabolic process"/>
    <property type="evidence" value="ECO:0007669"/>
    <property type="project" value="TreeGrafter"/>
</dbReference>
<feature type="compositionally biased region" description="Basic and acidic residues" evidence="8">
    <location>
        <begin position="797"/>
        <end position="807"/>
    </location>
</feature>
<dbReference type="InterPro" id="IPR018200">
    <property type="entry name" value="USP_CS"/>
</dbReference>
<evidence type="ECO:0000256" key="3">
    <source>
        <dbReference type="ARBA" id="ARBA00022670"/>
    </source>
</evidence>
<keyword evidence="4" id="KW-0833">Ubl conjugation pathway</keyword>
<keyword evidence="6" id="KW-0788">Thiol protease</keyword>
<dbReference type="EC" id="3.4.19.12" evidence="2"/>
<reference evidence="10 11" key="1">
    <citation type="submission" date="2014-04" db="EMBL/GenBank/DDBJ databases">
        <authorList>
            <consortium name="DOE Joint Genome Institute"/>
            <person name="Kuo A."/>
            <person name="Zuccaro A."/>
            <person name="Kohler A."/>
            <person name="Nagy L.G."/>
            <person name="Floudas D."/>
            <person name="Copeland A."/>
            <person name="Barry K.W."/>
            <person name="Cichocki N."/>
            <person name="Veneault-Fourrey C."/>
            <person name="LaButti K."/>
            <person name="Lindquist E.A."/>
            <person name="Lipzen A."/>
            <person name="Lundell T."/>
            <person name="Morin E."/>
            <person name="Murat C."/>
            <person name="Sun H."/>
            <person name="Tunlid A."/>
            <person name="Henrissat B."/>
            <person name="Grigoriev I.V."/>
            <person name="Hibbett D.S."/>
            <person name="Martin F."/>
            <person name="Nordberg H.P."/>
            <person name="Cantor M.N."/>
            <person name="Hua S.X."/>
        </authorList>
    </citation>
    <scope>NUCLEOTIDE SEQUENCE [LARGE SCALE GENOMIC DNA]</scope>
    <source>
        <strain evidence="10 11">MAFF 305830</strain>
    </source>
</reference>
<dbReference type="InterPro" id="IPR028889">
    <property type="entry name" value="USP"/>
</dbReference>
<evidence type="ECO:0000256" key="8">
    <source>
        <dbReference type="SAM" id="MobiDB-lite"/>
    </source>
</evidence>
<keyword evidence="11" id="KW-1185">Reference proteome</keyword>
<dbReference type="PANTHER" id="PTHR43982:SF6">
    <property type="entry name" value="UBIQUITIN CARBOXYL-TERMINAL HYDROLASE 2-RELATED"/>
    <property type="match status" value="1"/>
</dbReference>
<dbReference type="PROSITE" id="PS00972">
    <property type="entry name" value="USP_1"/>
    <property type="match status" value="1"/>
</dbReference>
<feature type="domain" description="USP" evidence="9">
    <location>
        <begin position="628"/>
        <end position="1249"/>
    </location>
</feature>
<feature type="region of interest" description="Disordered" evidence="8">
    <location>
        <begin position="58"/>
        <end position="106"/>
    </location>
</feature>
<dbReference type="InterPro" id="IPR038765">
    <property type="entry name" value="Papain-like_cys_pep_sf"/>
</dbReference>
<proteinExistence type="predicted"/>
<evidence type="ECO:0000256" key="4">
    <source>
        <dbReference type="ARBA" id="ARBA00022786"/>
    </source>
</evidence>
<feature type="compositionally biased region" description="Pro residues" evidence="8">
    <location>
        <begin position="897"/>
        <end position="912"/>
    </location>
</feature>
<evidence type="ECO:0000256" key="2">
    <source>
        <dbReference type="ARBA" id="ARBA00012759"/>
    </source>
</evidence>
<dbReference type="OrthoDB" id="2420415at2759"/>
<evidence type="ECO:0000313" key="11">
    <source>
        <dbReference type="Proteomes" id="UP000054097"/>
    </source>
</evidence>
<feature type="coiled-coil region" evidence="7">
    <location>
        <begin position="1142"/>
        <end position="1176"/>
    </location>
</feature>
<keyword evidence="7" id="KW-0175">Coiled coil</keyword>
<evidence type="ECO:0000259" key="9">
    <source>
        <dbReference type="PROSITE" id="PS50235"/>
    </source>
</evidence>
<dbReference type="PANTHER" id="PTHR43982">
    <property type="entry name" value="UBIQUITIN CARBOXYL-TERMINAL HYDROLASE"/>
    <property type="match status" value="1"/>
</dbReference>
<dbReference type="InterPro" id="IPR001394">
    <property type="entry name" value="Peptidase_C19_UCH"/>
</dbReference>
<dbReference type="SUPFAM" id="SSF54001">
    <property type="entry name" value="Cysteine proteinases"/>
    <property type="match status" value="1"/>
</dbReference>
<feature type="compositionally biased region" description="Low complexity" evidence="8">
    <location>
        <begin position="742"/>
        <end position="759"/>
    </location>
</feature>
<dbReference type="Pfam" id="PF00443">
    <property type="entry name" value="UCH"/>
    <property type="match status" value="2"/>
</dbReference>
<dbReference type="PROSITE" id="PS50235">
    <property type="entry name" value="USP_3"/>
    <property type="match status" value="1"/>
</dbReference>
<dbReference type="PROSITE" id="PS00973">
    <property type="entry name" value="USP_2"/>
    <property type="match status" value="1"/>
</dbReference>
<evidence type="ECO:0000256" key="6">
    <source>
        <dbReference type="ARBA" id="ARBA00022807"/>
    </source>
</evidence>
<dbReference type="Pfam" id="PF13446">
    <property type="entry name" value="RPT"/>
    <property type="match status" value="1"/>
</dbReference>
<sequence>MTHTNDIEELPTSPEDDDSKAYLGTHSTEDLPAAIQAESYARTSAGIGSSHTKITFVPAGNATGDDDDPTGFIGEKGGATVHPRHRSPPPYAAAEDNTSGPAFGGTGVINPWPDQDVNMDNDPPWNAGFSLLEEDETATMWWNASNRRALRLLGPGMLPVLAASRIHEESHTLVAVTVNVPDIPVSPPETSSDSNIEVQQRPFKQPRSSDVHSAVPHPNSFYCPKCNGWIIVQATQTTDMPIHATYKDACADINFPSPPRTEKRCNASFHYGMSDREPNPLEAHHYHLYEDAIPSTSLNPPFERNLWEETPPLPKKACSQHESATDNFWKLPTHLMLEVEPDTAHEVPRGNIEAPQASFDPVFHQLGLTQASYTPRLLMHAYRLQTRCDLAHLPLHYEALLTLVDKILPQVSRGSTATLVTDELGDLIVMERSKDRWTPAQYEESLQVLGFGPDRPLQLEISEIDAEFLENAYKDLLRQTWRPQGTGYGYGVGNDVGIGGSLTWDVDLKMRMGPEERRQYLKESLRIVAEGTGRPDFYAVYKRICEPWAGMDPQKAYTTLGVPSDTTDDMLLTVHQLRVQDAPSSEQRMTEALQVLCEARNSARIREYLRSGVDPGEEGSVIMPDWPRGLNQLGNTCYLNSLLQYFYTIKDLRQVILSMKSDEQLQQNKGDKLTDAQLQKHRVGGRLVTRKEIERSRHFLVHLSELFTQMACGEAKAITPSIELAKLALVTSKDEEEDEAKANPTVTAATSSSPSTDATLVEEVPGLHPPLLPSYGHSASTSAGPAVSVNTSVLGKRPREADADSGKLEAGTSEAGNTANKPRSPRREDSPPPDKTMRLDEPSREDQEMSEPAATELQTPDVKETDVSSTNVSPGGSTPGSPVISAVPTIAESAASPQPPPLPKRQPPPLPPRKQTAESVMMFGKQHDVAECMDNCMFQIETALLDFEGPINVDVGKTSVIKSLFYGKMRQRITTILEDPAASGKTSVNEKDDLFSHLPVNVSEEGYDIHDGLSGYFRDTFEFEGKKATMEVTLVDLPPVLQIQLQRVQFNRETLQPYKSQSYIKFGESLYMDRYLEDADLEKRLRSKQIHSRLATCRDRINTLTNEHGVLIPEALKSTAGFLSSEPVFQLMEADGISEFLSETLTEEGTRLEKELASLRAEVVELKAELEELWRDEQMAEYELTSVFIHRGSSPSWGHYFFYARNLPDKPDEWFKYNDSVVSTAKKEEVLADTTGSTANPYLLVFARKGAGVVHTVNRQA</sequence>
<dbReference type="GO" id="GO:0016579">
    <property type="term" value="P:protein deubiquitination"/>
    <property type="evidence" value="ECO:0007669"/>
    <property type="project" value="InterPro"/>
</dbReference>
<keyword evidence="3" id="KW-0645">Protease</keyword>
<keyword evidence="5" id="KW-0378">Hydrolase</keyword>
<dbReference type="Gene3D" id="3.90.70.10">
    <property type="entry name" value="Cysteine proteinases"/>
    <property type="match status" value="2"/>
</dbReference>
<gene>
    <name evidence="10" type="ORF">M408DRAFT_20509</name>
</gene>
<evidence type="ECO:0000256" key="1">
    <source>
        <dbReference type="ARBA" id="ARBA00000707"/>
    </source>
</evidence>
<protein>
    <recommendedName>
        <fullName evidence="2">ubiquitinyl hydrolase 1</fullName>
        <ecNumber evidence="2">3.4.19.12</ecNumber>
    </recommendedName>
</protein>
<evidence type="ECO:0000256" key="7">
    <source>
        <dbReference type="SAM" id="Coils"/>
    </source>
</evidence>
<dbReference type="HOGENOM" id="CLU_002870_0_0_1"/>